<dbReference type="InterPro" id="IPR010953">
    <property type="entry name" value="Citrate_synthase_typ-I"/>
</dbReference>
<dbReference type="InterPro" id="IPR002020">
    <property type="entry name" value="Citrate_synthase"/>
</dbReference>
<comment type="catalytic activity">
    <reaction evidence="5 8">
        <text>oxaloacetate + acetyl-CoA + H2O = citrate + CoA + H(+)</text>
        <dbReference type="Rhea" id="RHEA:16845"/>
        <dbReference type="ChEBI" id="CHEBI:15377"/>
        <dbReference type="ChEBI" id="CHEBI:15378"/>
        <dbReference type="ChEBI" id="CHEBI:16452"/>
        <dbReference type="ChEBI" id="CHEBI:16947"/>
        <dbReference type="ChEBI" id="CHEBI:57287"/>
        <dbReference type="ChEBI" id="CHEBI:57288"/>
        <dbReference type="EC" id="2.3.3.16"/>
    </reaction>
</comment>
<dbReference type="InterPro" id="IPR016142">
    <property type="entry name" value="Citrate_synth-like_lrg_a-sub"/>
</dbReference>
<keyword evidence="11" id="KW-1185">Reference proteome</keyword>
<name>A0ABQ3IV19_9RHOB</name>
<dbReference type="Proteomes" id="UP000609802">
    <property type="component" value="Unassembled WGS sequence"/>
</dbReference>
<sequence length="431" mass="48367">MAKPTGTAKLTFGDKELELPIYSPTAGPDVIDIRKLYAKGDVFTYDPGFTSTASCDSTITFIDGDKGELLYRGYPIDQLAEKSHYLEVCYLLLYGELPTETELVDFESRVTNHTMVHEQMIKFFSGFRRDAHPMAIITGVVGAMSAFYHDSTDVNDPWQREVAAIRMIAKLPTICAMAYKYSVGQPFVYPKNDLDYASNFLRMCFAVPCEEYEVSPILAKAMDRIFTLHADHEQNASTSTVRLAGSSGANPFACIAAGIACLWGPAHGGANQACLEMLREIGTVDRIPEYVERAKDKNDPFRLMGFGHRVYKNFDPRAKVMKESADEVLGLLGIDNNETLKVAKELERIALEDPYFVEKKLYPNVDFYSGIILEAMGFPTSMFTPIFALSRTVGWISQWKEMLGDPGQKIGRPRQLYLGETMRDYVDVENR</sequence>
<evidence type="ECO:0000313" key="10">
    <source>
        <dbReference type="EMBL" id="GHE92537.1"/>
    </source>
</evidence>
<dbReference type="PIRSF" id="PIRSF001369">
    <property type="entry name" value="Citrate_synth"/>
    <property type="match status" value="1"/>
</dbReference>
<dbReference type="SUPFAM" id="SSF48256">
    <property type="entry name" value="Citrate synthase"/>
    <property type="match status" value="1"/>
</dbReference>
<evidence type="ECO:0000256" key="4">
    <source>
        <dbReference type="ARBA" id="ARBA00022679"/>
    </source>
</evidence>
<reference evidence="11" key="1">
    <citation type="journal article" date="2019" name="Int. J. Syst. Evol. Microbiol.">
        <title>The Global Catalogue of Microorganisms (GCM) 10K type strain sequencing project: providing services to taxonomists for standard genome sequencing and annotation.</title>
        <authorList>
            <consortium name="The Broad Institute Genomics Platform"/>
            <consortium name="The Broad Institute Genome Sequencing Center for Infectious Disease"/>
            <person name="Wu L."/>
            <person name="Ma J."/>
        </authorList>
    </citation>
    <scope>NUCLEOTIDE SEQUENCE [LARGE SCALE GENOMIC DNA]</scope>
    <source>
        <strain evidence="11">KCTC 42443</strain>
    </source>
</reference>
<evidence type="ECO:0000256" key="9">
    <source>
        <dbReference type="RuleBase" id="RU003406"/>
    </source>
</evidence>
<dbReference type="Gene3D" id="1.10.580.10">
    <property type="entry name" value="Citrate Synthase, domain 1"/>
    <property type="match status" value="1"/>
</dbReference>
<dbReference type="Gene3D" id="2.20.28.60">
    <property type="match status" value="1"/>
</dbReference>
<dbReference type="NCBIfam" id="TIGR01798">
    <property type="entry name" value="cit_synth_I"/>
    <property type="match status" value="1"/>
</dbReference>
<dbReference type="CDD" id="cd06114">
    <property type="entry name" value="EcCS_like"/>
    <property type="match status" value="1"/>
</dbReference>
<evidence type="ECO:0000256" key="8">
    <source>
        <dbReference type="RuleBase" id="RU003370"/>
    </source>
</evidence>
<dbReference type="Gene3D" id="1.10.230.10">
    <property type="entry name" value="Cytochrome P450-Terp, domain 2"/>
    <property type="match status" value="1"/>
</dbReference>
<organism evidence="10 11">
    <name type="scientific">Aliiroseovarius zhejiangensis</name>
    <dbReference type="NCBI Taxonomy" id="1632025"/>
    <lineage>
        <taxon>Bacteria</taxon>
        <taxon>Pseudomonadati</taxon>
        <taxon>Pseudomonadota</taxon>
        <taxon>Alphaproteobacteria</taxon>
        <taxon>Rhodobacterales</taxon>
        <taxon>Paracoccaceae</taxon>
        <taxon>Aliiroseovarius</taxon>
    </lineage>
</organism>
<dbReference type="Pfam" id="PF00285">
    <property type="entry name" value="Citrate_synt"/>
    <property type="match status" value="1"/>
</dbReference>
<evidence type="ECO:0000313" key="11">
    <source>
        <dbReference type="Proteomes" id="UP000609802"/>
    </source>
</evidence>
<dbReference type="EMBL" id="BNCH01000002">
    <property type="protein sequence ID" value="GHE92537.1"/>
    <property type="molecule type" value="Genomic_DNA"/>
</dbReference>
<keyword evidence="4 7" id="KW-0808">Transferase</keyword>
<evidence type="ECO:0000256" key="3">
    <source>
        <dbReference type="ARBA" id="ARBA00022532"/>
    </source>
</evidence>
<evidence type="ECO:0000256" key="5">
    <source>
        <dbReference type="ARBA" id="ARBA00049288"/>
    </source>
</evidence>
<evidence type="ECO:0000256" key="2">
    <source>
        <dbReference type="ARBA" id="ARBA00010566"/>
    </source>
</evidence>
<evidence type="ECO:0000256" key="1">
    <source>
        <dbReference type="ARBA" id="ARBA00004751"/>
    </source>
</evidence>
<dbReference type="InterPro" id="IPR024176">
    <property type="entry name" value="Citrate_synthase_bac-typ"/>
</dbReference>
<dbReference type="InterPro" id="IPR036969">
    <property type="entry name" value="Citrate_synthase_sf"/>
</dbReference>
<dbReference type="PRINTS" id="PR00143">
    <property type="entry name" value="CITRTSNTHASE"/>
</dbReference>
<keyword evidence="3 8" id="KW-0816">Tricarboxylic acid cycle</keyword>
<evidence type="ECO:0000256" key="6">
    <source>
        <dbReference type="NCBIfam" id="TIGR01798"/>
    </source>
</evidence>
<comment type="similarity">
    <text evidence="2 7 9">Belongs to the citrate synthase family.</text>
</comment>
<dbReference type="InterPro" id="IPR016143">
    <property type="entry name" value="Citrate_synth-like_sm_a-sub"/>
</dbReference>
<dbReference type="PANTHER" id="PTHR42871:SF1">
    <property type="entry name" value="CITRATE SYNTHASE"/>
    <property type="match status" value="1"/>
</dbReference>
<comment type="caution">
    <text evidence="10">The sequence shown here is derived from an EMBL/GenBank/DDBJ whole genome shotgun (WGS) entry which is preliminary data.</text>
</comment>
<evidence type="ECO:0000256" key="7">
    <source>
        <dbReference type="PIRNR" id="PIRNR001369"/>
    </source>
</evidence>
<dbReference type="InterPro" id="IPR019810">
    <property type="entry name" value="Citrate_synthase_AS"/>
</dbReference>
<comment type="pathway">
    <text evidence="1 8">Carbohydrate metabolism; tricarboxylic acid cycle; isocitrate from oxaloacetate: step 1/2.</text>
</comment>
<gene>
    <name evidence="10" type="primary">gltA</name>
    <name evidence="10" type="ORF">GCM10016455_10720</name>
</gene>
<dbReference type="PROSITE" id="PS00480">
    <property type="entry name" value="CITRATE_SYNTHASE"/>
    <property type="match status" value="1"/>
</dbReference>
<dbReference type="NCBIfam" id="NF004126">
    <property type="entry name" value="PRK05614.1"/>
    <property type="match status" value="1"/>
</dbReference>
<proteinExistence type="inferred from homology"/>
<dbReference type="RefSeq" id="WP_191285467.1">
    <property type="nucleotide sequence ID" value="NZ_BNCH01000002.1"/>
</dbReference>
<protein>
    <recommendedName>
        <fullName evidence="6 7">Citrate synthase</fullName>
    </recommendedName>
</protein>
<dbReference type="PANTHER" id="PTHR42871">
    <property type="entry name" value="CITRATE SYNTHASE"/>
    <property type="match status" value="1"/>
</dbReference>
<accession>A0ABQ3IV19</accession>